<evidence type="ECO:0000256" key="9">
    <source>
        <dbReference type="SAM" id="MobiDB-lite"/>
    </source>
</evidence>
<dbReference type="EMBL" id="JAIPUX010001232">
    <property type="protein sequence ID" value="KAH0624921.1"/>
    <property type="molecule type" value="Genomic_DNA"/>
</dbReference>
<feature type="region of interest" description="Disordered" evidence="9">
    <location>
        <begin position="243"/>
        <end position="262"/>
    </location>
</feature>
<dbReference type="PANTHER" id="PTHR13002">
    <property type="entry name" value="C3ORF1 PROTEIN-RELATED"/>
    <property type="match status" value="1"/>
</dbReference>
<evidence type="ECO:0000256" key="7">
    <source>
        <dbReference type="ARBA" id="ARBA00040778"/>
    </source>
</evidence>
<keyword evidence="4 10" id="KW-1133">Transmembrane helix</keyword>
<keyword evidence="12" id="KW-1185">Reference proteome</keyword>
<gene>
    <name evidence="11" type="ORF">JD844_032850</name>
</gene>
<organism evidence="11 12">
    <name type="scientific">Phrynosoma platyrhinos</name>
    <name type="common">Desert horned lizard</name>
    <dbReference type="NCBI Taxonomy" id="52577"/>
    <lineage>
        <taxon>Eukaryota</taxon>
        <taxon>Metazoa</taxon>
        <taxon>Chordata</taxon>
        <taxon>Craniata</taxon>
        <taxon>Vertebrata</taxon>
        <taxon>Euteleostomi</taxon>
        <taxon>Lepidosauria</taxon>
        <taxon>Squamata</taxon>
        <taxon>Bifurcata</taxon>
        <taxon>Unidentata</taxon>
        <taxon>Episquamata</taxon>
        <taxon>Toxicofera</taxon>
        <taxon>Iguania</taxon>
        <taxon>Phrynosomatidae</taxon>
        <taxon>Phrynosomatinae</taxon>
        <taxon>Phrynosoma</taxon>
    </lineage>
</organism>
<evidence type="ECO:0000256" key="3">
    <source>
        <dbReference type="ARBA" id="ARBA00022692"/>
    </source>
</evidence>
<feature type="transmembrane region" description="Helical" evidence="10">
    <location>
        <begin position="172"/>
        <end position="197"/>
    </location>
</feature>
<comment type="similarity">
    <text evidence="2">Belongs to the Tim17/Tim22/Tim23 family.</text>
</comment>
<comment type="caution">
    <text evidence="11">The sequence shown here is derived from an EMBL/GenBank/DDBJ whole genome shotgun (WGS) entry which is preliminary data.</text>
</comment>
<evidence type="ECO:0000313" key="12">
    <source>
        <dbReference type="Proteomes" id="UP000826234"/>
    </source>
</evidence>
<evidence type="ECO:0000256" key="10">
    <source>
        <dbReference type="SAM" id="Phobius"/>
    </source>
</evidence>
<dbReference type="PANTHER" id="PTHR13002:SF1">
    <property type="entry name" value="COMPLEX I ASSEMBLY FACTOR TIMMDC1, MITOCHONDRIAL"/>
    <property type="match status" value="1"/>
</dbReference>
<keyword evidence="3 10" id="KW-0812">Transmembrane</keyword>
<feature type="transmembrane region" description="Helical" evidence="10">
    <location>
        <begin position="122"/>
        <end position="143"/>
    </location>
</feature>
<keyword evidence="5 10" id="KW-0472">Membrane</keyword>
<evidence type="ECO:0000256" key="2">
    <source>
        <dbReference type="ARBA" id="ARBA00008444"/>
    </source>
</evidence>
<evidence type="ECO:0000256" key="5">
    <source>
        <dbReference type="ARBA" id="ARBA00023136"/>
    </source>
</evidence>
<accession>A0ABQ7T5X3</accession>
<proteinExistence type="inferred from homology"/>
<reference evidence="11 12" key="1">
    <citation type="journal article" date="2022" name="Gigascience">
        <title>A chromosome-level genome assembly and annotation of the desert horned lizard, Phrynosoma platyrhinos, provides insight into chromosomal rearrangements among reptiles.</title>
        <authorList>
            <person name="Koochekian N."/>
            <person name="Ascanio A."/>
            <person name="Farleigh K."/>
            <person name="Card D.C."/>
            <person name="Schield D.R."/>
            <person name="Castoe T.A."/>
            <person name="Jezkova T."/>
        </authorList>
    </citation>
    <scope>NUCLEOTIDE SEQUENCE [LARGE SCALE GENOMIC DNA]</scope>
    <source>
        <strain evidence="11">NK-2021</strain>
    </source>
</reference>
<evidence type="ECO:0000313" key="11">
    <source>
        <dbReference type="EMBL" id="KAH0624921.1"/>
    </source>
</evidence>
<name>A0ABQ7T5X3_PHRPL</name>
<feature type="transmembrane region" description="Helical" evidence="10">
    <location>
        <begin position="64"/>
        <end position="84"/>
    </location>
</feature>
<dbReference type="InterPro" id="IPR055299">
    <property type="entry name" value="TIMMDC1"/>
</dbReference>
<comment type="function">
    <text evidence="6">Chaperone protein involved in the assembly of the mitochondrial NADH:ubiquinone oxidoreductase complex (complex I). Participates in constructing the membrane arm of complex I.</text>
</comment>
<evidence type="ECO:0000256" key="4">
    <source>
        <dbReference type="ARBA" id="ARBA00022989"/>
    </source>
</evidence>
<dbReference type="Pfam" id="PF02466">
    <property type="entry name" value="Tim17"/>
    <property type="match status" value="1"/>
</dbReference>
<evidence type="ECO:0000256" key="1">
    <source>
        <dbReference type="ARBA" id="ARBA00004141"/>
    </source>
</evidence>
<evidence type="ECO:0000256" key="8">
    <source>
        <dbReference type="ARBA" id="ARBA00041344"/>
    </source>
</evidence>
<protein>
    <recommendedName>
        <fullName evidence="7">Complex I assembly factor TIMMDC1, mitochondrial</fullName>
    </recommendedName>
    <alternativeName>
        <fullName evidence="8">Translocase of inner mitochondrial membrane domain-containing protein 1</fullName>
    </alternativeName>
</protein>
<evidence type="ECO:0000256" key="6">
    <source>
        <dbReference type="ARBA" id="ARBA00037236"/>
    </source>
</evidence>
<dbReference type="Proteomes" id="UP000826234">
    <property type="component" value="Unassembled WGS sequence"/>
</dbReference>
<comment type="subcellular location">
    <subcellularLocation>
        <location evidence="1">Membrane</location>
        <topology evidence="1">Multi-pass membrane protein</topology>
    </subcellularLocation>
</comment>
<sequence length="262" mass="28989">MEPQLPEERKGLCLSAAGSDAMAASPALGPWMEPPDSGWERLKELFRRDELNQYPEETVNIVKASFSGGIIGFIYGGIPGFIYAKKRYIEQSEGEIYHNRLDAVQSAHRAAIRGFIRYGWRWSWRVAAFVAIFNTVSTGLTAYRDKNALSNFAIAGVCTGGLFRMHLGLRGLVGGSIFGALLGIPAGGLLMAVQNLAGETVLERRKRKQRELYEQKLAEWRTSLKITEDISEETVDAFQEGAEEKSAGKMQGLQNFPPNPES</sequence>